<protein>
    <recommendedName>
        <fullName evidence="1">DUF6473 domain-containing protein</fullName>
    </recommendedName>
</protein>
<dbReference type="AlphaFoldDB" id="A0A1L9P0G9"/>
<dbReference type="InterPro" id="IPR045524">
    <property type="entry name" value="DUF6473"/>
</dbReference>
<dbReference type="RefSeq" id="WP_072629413.1">
    <property type="nucleotide sequence ID" value="NZ_MLCB01000064.1"/>
</dbReference>
<reference evidence="2 3" key="1">
    <citation type="submission" date="2016-10" db="EMBL/GenBank/DDBJ databases">
        <title>Genome sequence of Planktotalea frisia SH6-1.</title>
        <authorList>
            <person name="Poehlein A."/>
            <person name="Bakenhus I."/>
            <person name="Voget S."/>
            <person name="Brinkhoff T."/>
            <person name="Simon M."/>
        </authorList>
    </citation>
    <scope>NUCLEOTIDE SEQUENCE [LARGE SCALE GENOMIC DNA]</scope>
    <source>
        <strain evidence="2 3">SH6-1</strain>
    </source>
</reference>
<dbReference type="OrthoDB" id="7838347at2"/>
<dbReference type="Proteomes" id="UP000184514">
    <property type="component" value="Unassembled WGS sequence"/>
</dbReference>
<keyword evidence="3" id="KW-1185">Reference proteome</keyword>
<evidence type="ECO:0000259" key="1">
    <source>
        <dbReference type="Pfam" id="PF20078"/>
    </source>
</evidence>
<accession>A0A1L9P0G9</accession>
<gene>
    <name evidence="2" type="ORF">PFRI_07540</name>
</gene>
<evidence type="ECO:0000313" key="2">
    <source>
        <dbReference type="EMBL" id="OJI95045.1"/>
    </source>
</evidence>
<comment type="caution">
    <text evidence="2">The sequence shown here is derived from an EMBL/GenBank/DDBJ whole genome shotgun (WGS) entry which is preliminary data.</text>
</comment>
<organism evidence="2 3">
    <name type="scientific">Planktotalea frisia</name>
    <dbReference type="NCBI Taxonomy" id="696762"/>
    <lineage>
        <taxon>Bacteria</taxon>
        <taxon>Pseudomonadati</taxon>
        <taxon>Pseudomonadota</taxon>
        <taxon>Alphaproteobacteria</taxon>
        <taxon>Rhodobacterales</taxon>
        <taxon>Paracoccaceae</taxon>
        <taxon>Planktotalea</taxon>
    </lineage>
</organism>
<feature type="domain" description="DUF6473" evidence="1">
    <location>
        <begin position="1"/>
        <end position="272"/>
    </location>
</feature>
<dbReference type="EMBL" id="MLCB01000064">
    <property type="protein sequence ID" value="OJI95045.1"/>
    <property type="molecule type" value="Genomic_DNA"/>
</dbReference>
<dbReference type="Pfam" id="PF20078">
    <property type="entry name" value="DUF6473"/>
    <property type="match status" value="1"/>
</dbReference>
<proteinExistence type="predicted"/>
<sequence>MSYDSKGLNRIDYELCNYDGSRITFRGPKTDIGQRYIAFLGATETFGKFVEDPFPKLLAEFLPAKPMNLGMINGGVDAILGDKFVMETAKKADLRIVQVIGALNQTNHYFKVHPRRNDRFVAPREPLKRMFPEIDFAEFHFTKAMLTALHGCSKKRYRMLCDELQKKWLTSMAELLEQLGEKTILLWFGSVRPPKNAVRNPKDPMLIDAKMIAQLRGKASAYVECVPGPQAVERDANALRGTLMSPEAIQQVMGPIAHAQAAQALQEISEQMMR</sequence>
<name>A0A1L9P0G9_9RHOB</name>
<dbReference type="STRING" id="696762.PFRI_07540"/>
<evidence type="ECO:0000313" key="3">
    <source>
        <dbReference type="Proteomes" id="UP000184514"/>
    </source>
</evidence>